<dbReference type="EMBL" id="CP001798">
    <property type="protein sequence ID" value="ADE14002.1"/>
    <property type="molecule type" value="Genomic_DNA"/>
</dbReference>
<dbReference type="PROSITE" id="PS50006">
    <property type="entry name" value="FHA_DOMAIN"/>
    <property type="match status" value="1"/>
</dbReference>
<evidence type="ECO:0000259" key="5">
    <source>
        <dbReference type="PROSITE" id="PS50234"/>
    </source>
</evidence>
<dbReference type="STRING" id="472759.Nhal_0826"/>
<protein>
    <submittedName>
        <fullName evidence="6">Forkhead-associated protein</fullName>
    </submittedName>
</protein>
<dbReference type="InterPro" id="IPR036465">
    <property type="entry name" value="vWFA_dom_sf"/>
</dbReference>
<organism evidence="6 7">
    <name type="scientific">Nitrosococcus halophilus (strain Nc4)</name>
    <dbReference type="NCBI Taxonomy" id="472759"/>
    <lineage>
        <taxon>Bacteria</taxon>
        <taxon>Pseudomonadati</taxon>
        <taxon>Pseudomonadota</taxon>
        <taxon>Gammaproteobacteria</taxon>
        <taxon>Chromatiales</taxon>
        <taxon>Chromatiaceae</taxon>
        <taxon>Nitrosococcus</taxon>
    </lineage>
</organism>
<gene>
    <name evidence="6" type="ordered locus">Nhal_0826</name>
</gene>
<feature type="region of interest" description="Disordered" evidence="1">
    <location>
        <begin position="468"/>
        <end position="510"/>
    </location>
</feature>
<name>D5BXP4_NITHN</name>
<dbReference type="InterPro" id="IPR050923">
    <property type="entry name" value="Cell_Proc_Reg/RNA_Proc"/>
</dbReference>
<keyword evidence="3" id="KW-0732">Signal</keyword>
<dbReference type="InterPro" id="IPR002035">
    <property type="entry name" value="VWF_A"/>
</dbReference>
<evidence type="ECO:0000256" key="1">
    <source>
        <dbReference type="SAM" id="MobiDB-lite"/>
    </source>
</evidence>
<dbReference type="AlphaFoldDB" id="D5BXP4"/>
<dbReference type="SUPFAM" id="SSF53300">
    <property type="entry name" value="vWA-like"/>
    <property type="match status" value="1"/>
</dbReference>
<proteinExistence type="predicted"/>
<dbReference type="SMART" id="SM00327">
    <property type="entry name" value="VWA"/>
    <property type="match status" value="1"/>
</dbReference>
<dbReference type="PROSITE" id="PS50234">
    <property type="entry name" value="VWFA"/>
    <property type="match status" value="1"/>
</dbReference>
<keyword evidence="7" id="KW-1185">Reference proteome</keyword>
<dbReference type="InterPro" id="IPR000253">
    <property type="entry name" value="FHA_dom"/>
</dbReference>
<feature type="signal peptide" evidence="3">
    <location>
        <begin position="1"/>
        <end position="39"/>
    </location>
</feature>
<feature type="domain" description="FHA" evidence="4">
    <location>
        <begin position="367"/>
        <end position="422"/>
    </location>
</feature>
<dbReference type="eggNOG" id="COG1716">
    <property type="taxonomic scope" value="Bacteria"/>
</dbReference>
<dbReference type="OrthoDB" id="5756978at2"/>
<dbReference type="CDD" id="cd00060">
    <property type="entry name" value="FHA"/>
    <property type="match status" value="1"/>
</dbReference>
<reference evidence="7" key="1">
    <citation type="submission" date="2010-04" db="EMBL/GenBank/DDBJ databases">
        <title>Complete genome sequence of Nitrosococcus halophilus Nc4, a salt-adapted, aerobic obligate ammonia-oxidizing sulfur purple bacterium.</title>
        <authorList>
            <consortium name="US DOE Joint Genome Institute"/>
            <person name="Campbell M.A."/>
            <person name="Malfatti S.A."/>
            <person name="Chain P.S.G."/>
            <person name="Heidelberg J.F."/>
            <person name="Ward B.B."/>
            <person name="Klotz M.G."/>
        </authorList>
    </citation>
    <scope>NUCLEOTIDE SEQUENCE [LARGE SCALE GENOMIC DNA]</scope>
    <source>
        <strain evidence="7">Nc4</strain>
    </source>
</reference>
<evidence type="ECO:0000256" key="2">
    <source>
        <dbReference type="SAM" id="Phobius"/>
    </source>
</evidence>
<dbReference type="SUPFAM" id="SSF49879">
    <property type="entry name" value="SMAD/FHA domain"/>
    <property type="match status" value="1"/>
</dbReference>
<evidence type="ECO:0000313" key="7">
    <source>
        <dbReference type="Proteomes" id="UP000001844"/>
    </source>
</evidence>
<dbReference type="HOGENOM" id="CLU_534034_0_0_6"/>
<feature type="compositionally biased region" description="Polar residues" evidence="1">
    <location>
        <begin position="476"/>
        <end position="487"/>
    </location>
</feature>
<sequence>MAKCLASIMQGNGKMARLVNTSVFILTFLLWASSPPASAAIEKTDIILLLENSQSMQENDPEFLTQKFVLNFINGLRGDSQIAIILFDGGTSVAMPLVPVSQKTRDALVTNLDKLTYTGRFRNSAAGMERALYELKNFGRPEAEKAIILLTNGPIETGDEKRDRDFSRWMQEYLAHEAAEAGIKVFGIAFTEAADFHLLQILAHTTGGTYYRAPQAVDLQSAFNRIRKVITPTSTAPAAPAIDIPKLKKVEPPVPESTESPQAPLGAENQLPSPPQQDAEEGTSPSLGDFPWLQPYVTRLKAEWKWIAAIAGLMLVAIFIVTALLKRSRQTTAPFAPAGNDSRKYIPPAQLEGLTRPSHYDITGKLAWISRAPGENSKDTATICIQDDVISRDHALIQYRDNAYWISDRGSINGTFVNDEKITGERALHDGDRIRFAKYEFRFILPHRTDMADTMLIQSDHSDDRTELIDLDDRTSPQPTAPSSDNAPPQDDDDEEATIIRPVQHNGPHR</sequence>
<dbReference type="Pfam" id="PF00092">
    <property type="entry name" value="VWA"/>
    <property type="match status" value="1"/>
</dbReference>
<evidence type="ECO:0000259" key="4">
    <source>
        <dbReference type="PROSITE" id="PS50006"/>
    </source>
</evidence>
<evidence type="ECO:0000313" key="6">
    <source>
        <dbReference type="EMBL" id="ADE14002.1"/>
    </source>
</evidence>
<accession>D5BXP4</accession>
<dbReference type="Gene3D" id="3.40.50.410">
    <property type="entry name" value="von Willebrand factor, type A domain"/>
    <property type="match status" value="1"/>
</dbReference>
<keyword evidence="2" id="KW-0472">Membrane</keyword>
<keyword evidence="2" id="KW-0812">Transmembrane</keyword>
<dbReference type="SMART" id="SM00240">
    <property type="entry name" value="FHA"/>
    <property type="match status" value="1"/>
</dbReference>
<feature type="region of interest" description="Disordered" evidence="1">
    <location>
        <begin position="242"/>
        <end position="287"/>
    </location>
</feature>
<dbReference type="CDD" id="cd00198">
    <property type="entry name" value="vWFA"/>
    <property type="match status" value="1"/>
</dbReference>
<dbReference type="InterPro" id="IPR008984">
    <property type="entry name" value="SMAD_FHA_dom_sf"/>
</dbReference>
<keyword evidence="2" id="KW-1133">Transmembrane helix</keyword>
<feature type="chain" id="PRO_5003070188" evidence="3">
    <location>
        <begin position="40"/>
        <end position="510"/>
    </location>
</feature>
<dbReference type="KEGG" id="nhl:Nhal_0826"/>
<dbReference type="Gene3D" id="2.60.200.20">
    <property type="match status" value="1"/>
</dbReference>
<evidence type="ECO:0000256" key="3">
    <source>
        <dbReference type="SAM" id="SignalP"/>
    </source>
</evidence>
<feature type="domain" description="VWFA" evidence="5">
    <location>
        <begin position="45"/>
        <end position="226"/>
    </location>
</feature>
<dbReference type="eggNOG" id="COG2304">
    <property type="taxonomic scope" value="Bacteria"/>
</dbReference>
<dbReference type="PANTHER" id="PTHR23308">
    <property type="entry name" value="NUCLEAR INHIBITOR OF PROTEIN PHOSPHATASE-1"/>
    <property type="match status" value="1"/>
</dbReference>
<feature type="transmembrane region" description="Helical" evidence="2">
    <location>
        <begin position="304"/>
        <end position="325"/>
    </location>
</feature>
<dbReference type="Proteomes" id="UP000001844">
    <property type="component" value="Chromosome"/>
</dbReference>
<dbReference type="Pfam" id="PF00498">
    <property type="entry name" value="FHA"/>
    <property type="match status" value="1"/>
</dbReference>